<feature type="compositionally biased region" description="Acidic residues" evidence="2">
    <location>
        <begin position="231"/>
        <end position="248"/>
    </location>
</feature>
<feature type="compositionally biased region" description="Acidic residues" evidence="2">
    <location>
        <begin position="465"/>
        <end position="478"/>
    </location>
</feature>
<gene>
    <name evidence="4" type="ORF">DIS07_11190</name>
</gene>
<feature type="region of interest" description="Disordered" evidence="2">
    <location>
        <begin position="20"/>
        <end position="74"/>
    </location>
</feature>
<feature type="compositionally biased region" description="Low complexity" evidence="2">
    <location>
        <begin position="274"/>
        <end position="288"/>
    </location>
</feature>
<feature type="non-terminal residue" evidence="4">
    <location>
        <position position="1"/>
    </location>
</feature>
<feature type="region of interest" description="Disordered" evidence="2">
    <location>
        <begin position="194"/>
        <end position="213"/>
    </location>
</feature>
<dbReference type="RefSeq" id="WP_146190728.1">
    <property type="nucleotide sequence ID" value="NZ_QFFG01000005.1"/>
</dbReference>
<feature type="region of interest" description="Disordered" evidence="2">
    <location>
        <begin position="126"/>
        <end position="187"/>
    </location>
</feature>
<feature type="compositionally biased region" description="Acidic residues" evidence="2">
    <location>
        <begin position="174"/>
        <end position="187"/>
    </location>
</feature>
<dbReference type="InterPro" id="IPR026444">
    <property type="entry name" value="Secre_tail"/>
</dbReference>
<organism evidence="4 5">
    <name type="scientific">Polaribacter aquimarinus</name>
    <dbReference type="NCBI Taxonomy" id="2100726"/>
    <lineage>
        <taxon>Bacteria</taxon>
        <taxon>Pseudomonadati</taxon>
        <taxon>Bacteroidota</taxon>
        <taxon>Flavobacteriia</taxon>
        <taxon>Flavobacteriales</taxon>
        <taxon>Flavobacteriaceae</taxon>
    </lineage>
</organism>
<feature type="region of interest" description="Disordered" evidence="2">
    <location>
        <begin position="327"/>
        <end position="365"/>
    </location>
</feature>
<dbReference type="EMBL" id="QFFG01000005">
    <property type="protein sequence ID" value="PWG04509.1"/>
    <property type="molecule type" value="Genomic_DNA"/>
</dbReference>
<feature type="compositionally biased region" description="Low complexity" evidence="2">
    <location>
        <begin position="134"/>
        <end position="143"/>
    </location>
</feature>
<evidence type="ECO:0000259" key="3">
    <source>
        <dbReference type="Pfam" id="PF18962"/>
    </source>
</evidence>
<evidence type="ECO:0000313" key="5">
    <source>
        <dbReference type="Proteomes" id="UP000245670"/>
    </source>
</evidence>
<sequence length="1499" mass="159791">ITFSPGLIFCDADGDGIPNSLDLDSDNDGIPDVIESGGTDTNRDGRADGTVGTSGNTEGVPSSAGTGNTPTNVDGDIIPDYLDIDADNDGIPDNIEGQTTAGYVAPSGVGSGITDANNNGVDDNYENGAIIGLNPTNTDNTDTPDYKDADSDNDGITDINENGDTDNSLSGTDTDSDGLDDNFDDNNDSAIAAATVNDNHTPPNAGNLGDVDGDINTGGDLDYRDITGVDSDNDGVLDTTDLDDDNDGILDTVESGGNNPNGDEDGDGTQNYLDNTDGGNSGDGSTTNYTDSNGDGIPDVYDADGDGVPNHLDIDSDNDGITDVVETGGTDADNDGRADGVVGTTPTTRGIPSSASTGNTPTNADGDGLDNYLDIDADNDGIPDNVEGQPTKGYDAPSGVGNGITDANNNGLDDTYETGGFVGINPENTDGTDTPDYLDADSDNDGTTDINENGDTDNALANADADGDGLDDNFDDNTDAAGAGYTVNDNHSPPAVGNLGDTDNDFNSPFGDVDYRDTSEGQGTPMITQVYQFGNERWIEITNISTTSSIDANFIQVQLYKDKSGDQSNVVPDTNIVINTALSPGQSVLIKNSNNSITNIVAGIVTTAEVVTNNQATRIENGDDIITLSTSSDATSWSNRYDVVSGVTNKTSFVRIDEALVPNATYTPAEWVVFVNDIQSDPDYLDPYRLLGAGGAARHPHDPLVSEVINSNTDANTLLGLHRINITTRTGGDWNNGVPDRSRHVVIDENYNHTSSRLSARRLTVNATRKLGITDNLLVVTNDVILNGDIRLIDATGESKAQLIQTHTSASLVTGTGRLLVDQNSPVPSKYRYNYIGSPVTSSAGSSAYTVASVLKDGTNLTDFVSDIDDNAATGIAKSINWISGYDGNFSKSPPPNPGGGFGSKSSGSNFAIDLAHYWIYTYAANGGTRASWQQKFSTGPIPNTDGFIFKGPGRAQNYTFMGTPKDGNLTTTIGKDESYLVANPYSSAISVKEFIEDNINSISGTLYFWEHASETTVDEGSAGHNFAGYIGGYATRNLLGGVNAKVATGGAVNITLEAETADASDGNTATSLQVLDNDDITNINVVRLDTIGGLIKYENIARGADTLRIRYKAAADVNIILKIKGEFDIDYPIALPATADNKYEIYEIEECFEPFDDISIIIDSNNPITQDSILIDPLLIDYVNLFDVDGQIACAPSLGGDDFVFDFTEPEPYIAIGQGFFVQGDNIDGGTIVFNNSQREYKTEITGSSVFFKSTGKKSGDKTILSLPVIKLGMDFNSIANKNEQYHRQIAVGFSPYTSFSYDKGYDSEIYDVGNTDFYWKFPTDDRKYVIAGVQSIYRDLEVPLEITMGYSGMITIKVDEIKNINQPIYLTDKVTGVSQELIKETATLLLDQGTYTDRFVLAFKPSSALSVTDAIANAYTNIYVDNKNDFVNIKKNQEIDIRKVKLINLLGKTVSSWNIKEQKENFELKITRKLPTGVYIVKLNSDKGDINKKIVIE</sequence>
<reference evidence="4 5" key="1">
    <citation type="submission" date="2018-05" db="EMBL/GenBank/DDBJ databases">
        <title>Polaribacter aquimarinus sp. nov., isolated from sediment in a sediment of sea.</title>
        <authorList>
            <person name="Lu D."/>
        </authorList>
    </citation>
    <scope>NUCLEOTIDE SEQUENCE [LARGE SCALE GENOMIC DNA]</scope>
    <source>
        <strain evidence="4 5">ZY113</strain>
    </source>
</reference>
<keyword evidence="1" id="KW-0732">Signal</keyword>
<dbReference type="NCBIfam" id="TIGR04183">
    <property type="entry name" value="Por_Secre_tail"/>
    <property type="match status" value="1"/>
</dbReference>
<name>A0A2U2J841_9FLAO</name>
<feature type="region of interest" description="Disordered" evidence="2">
    <location>
        <begin position="442"/>
        <end position="506"/>
    </location>
</feature>
<evidence type="ECO:0000313" key="4">
    <source>
        <dbReference type="EMBL" id="PWG04509.1"/>
    </source>
</evidence>
<dbReference type="Proteomes" id="UP000245670">
    <property type="component" value="Unassembled WGS sequence"/>
</dbReference>
<feature type="compositionally biased region" description="Low complexity" evidence="2">
    <location>
        <begin position="249"/>
        <end position="261"/>
    </location>
</feature>
<feature type="compositionally biased region" description="Polar residues" evidence="2">
    <location>
        <begin position="344"/>
        <end position="363"/>
    </location>
</feature>
<comment type="caution">
    <text evidence="4">The sequence shown here is derived from an EMBL/GenBank/DDBJ whole genome shotgun (WGS) entry which is preliminary data.</text>
</comment>
<dbReference type="OrthoDB" id="2582440at2"/>
<proteinExistence type="predicted"/>
<evidence type="ECO:0000256" key="2">
    <source>
        <dbReference type="SAM" id="MobiDB-lite"/>
    </source>
</evidence>
<protein>
    <recommendedName>
        <fullName evidence="3">Secretion system C-terminal sorting domain-containing protein</fullName>
    </recommendedName>
</protein>
<keyword evidence="5" id="KW-1185">Reference proteome</keyword>
<dbReference type="Pfam" id="PF18962">
    <property type="entry name" value="Por_Secre_tail"/>
    <property type="match status" value="1"/>
</dbReference>
<accession>A0A2U2J841</accession>
<feature type="compositionally biased region" description="Polar residues" evidence="2">
    <location>
        <begin position="51"/>
        <end position="72"/>
    </location>
</feature>
<feature type="domain" description="Secretion system C-terminal sorting" evidence="3">
    <location>
        <begin position="1430"/>
        <end position="1498"/>
    </location>
</feature>
<evidence type="ECO:0000256" key="1">
    <source>
        <dbReference type="ARBA" id="ARBA00022729"/>
    </source>
</evidence>
<feature type="region of interest" description="Disordered" evidence="2">
    <location>
        <begin position="226"/>
        <end position="301"/>
    </location>
</feature>